<comment type="caution">
    <text evidence="3">The sequence shown here is derived from an EMBL/GenBank/DDBJ whole genome shotgun (WGS) entry which is preliminary data.</text>
</comment>
<dbReference type="SUPFAM" id="SSF55008">
    <property type="entry name" value="HMA, heavy metal-associated domain"/>
    <property type="match status" value="2"/>
</dbReference>
<dbReference type="InterPro" id="IPR006121">
    <property type="entry name" value="HMA_dom"/>
</dbReference>
<feature type="compositionally biased region" description="Basic and acidic residues" evidence="1">
    <location>
        <begin position="269"/>
        <end position="279"/>
    </location>
</feature>
<dbReference type="CDD" id="cd00371">
    <property type="entry name" value="HMA"/>
    <property type="match status" value="2"/>
</dbReference>
<dbReference type="AlphaFoldDB" id="A0A843X7H3"/>
<proteinExistence type="predicted"/>
<keyword evidence="4" id="KW-1185">Reference proteome</keyword>
<dbReference type="Pfam" id="PF00403">
    <property type="entry name" value="HMA"/>
    <property type="match status" value="2"/>
</dbReference>
<evidence type="ECO:0000256" key="1">
    <source>
        <dbReference type="SAM" id="MobiDB-lite"/>
    </source>
</evidence>
<sequence length="331" mass="36709">MGEAKQEEAKAETKTEEEVKQVDKKEENPEEKKEEKKDEATPASPPPTVLFVDLHCVGCAKKIERTILKCRGVEAVEMEMTKNQVTVKGIVDPQALCERIKKKTMRSAKVLSPLPPADGDPAKPDAAPPQNAMELNVNMHCEACAEQLQKKILKMRGVQTAETNLSASKVTVTGTMNADKLVEYVYRRTRKLAKIVPQPPKEEEPKKEDGEQKAEEKPSEEKKEETNEEAKKEDEKAEKKEEEKPSQPQENGGEGAKEEKPAEGGAGGEEQKKEGERAPDTVVLSAPGDDDMAKRMMYWAPVYGAPVYMIERLPPPPQLFSDENPNACCIS</sequence>
<name>A0A843X7H3_COLES</name>
<evidence type="ECO:0000313" key="4">
    <source>
        <dbReference type="Proteomes" id="UP000652761"/>
    </source>
</evidence>
<feature type="region of interest" description="Disordered" evidence="1">
    <location>
        <begin position="195"/>
        <end position="289"/>
    </location>
</feature>
<dbReference type="OrthoDB" id="1926387at2759"/>
<gene>
    <name evidence="3" type="ORF">Taro_046542</name>
</gene>
<dbReference type="PANTHER" id="PTHR47066">
    <property type="entry name" value="HEAVY METAL-ASSOCIATED ISOPRENYLATED PLANT PROTEIN 9"/>
    <property type="match status" value="1"/>
</dbReference>
<protein>
    <recommendedName>
        <fullName evidence="2">HMA domain-containing protein</fullName>
    </recommendedName>
</protein>
<reference evidence="3" key="1">
    <citation type="submission" date="2017-07" db="EMBL/GenBank/DDBJ databases">
        <title>Taro Niue Genome Assembly and Annotation.</title>
        <authorList>
            <person name="Atibalentja N."/>
            <person name="Keating K."/>
            <person name="Fields C.J."/>
        </authorList>
    </citation>
    <scope>NUCLEOTIDE SEQUENCE</scope>
    <source>
        <strain evidence="3">Niue_2</strain>
        <tissue evidence="3">Leaf</tissue>
    </source>
</reference>
<evidence type="ECO:0000259" key="2">
    <source>
        <dbReference type="PROSITE" id="PS50846"/>
    </source>
</evidence>
<dbReference type="PROSITE" id="PS50846">
    <property type="entry name" value="HMA_2"/>
    <property type="match status" value="2"/>
</dbReference>
<feature type="domain" description="HMA" evidence="2">
    <location>
        <begin position="45"/>
        <end position="108"/>
    </location>
</feature>
<dbReference type="Proteomes" id="UP000652761">
    <property type="component" value="Unassembled WGS sequence"/>
</dbReference>
<evidence type="ECO:0000313" key="3">
    <source>
        <dbReference type="EMBL" id="MQM13620.1"/>
    </source>
</evidence>
<organism evidence="3 4">
    <name type="scientific">Colocasia esculenta</name>
    <name type="common">Wild taro</name>
    <name type="synonym">Arum esculentum</name>
    <dbReference type="NCBI Taxonomy" id="4460"/>
    <lineage>
        <taxon>Eukaryota</taxon>
        <taxon>Viridiplantae</taxon>
        <taxon>Streptophyta</taxon>
        <taxon>Embryophyta</taxon>
        <taxon>Tracheophyta</taxon>
        <taxon>Spermatophyta</taxon>
        <taxon>Magnoliopsida</taxon>
        <taxon>Liliopsida</taxon>
        <taxon>Araceae</taxon>
        <taxon>Aroideae</taxon>
        <taxon>Colocasieae</taxon>
        <taxon>Colocasia</taxon>
    </lineage>
</organism>
<feature type="compositionally biased region" description="Basic and acidic residues" evidence="1">
    <location>
        <begin position="1"/>
        <end position="40"/>
    </location>
</feature>
<feature type="domain" description="HMA" evidence="2">
    <location>
        <begin position="130"/>
        <end position="193"/>
    </location>
</feature>
<dbReference type="InterPro" id="IPR036163">
    <property type="entry name" value="HMA_dom_sf"/>
</dbReference>
<feature type="region of interest" description="Disordered" evidence="1">
    <location>
        <begin position="1"/>
        <end position="47"/>
    </location>
</feature>
<feature type="compositionally biased region" description="Basic and acidic residues" evidence="1">
    <location>
        <begin position="200"/>
        <end position="245"/>
    </location>
</feature>
<dbReference type="GO" id="GO:0046872">
    <property type="term" value="F:metal ion binding"/>
    <property type="evidence" value="ECO:0007669"/>
    <property type="project" value="InterPro"/>
</dbReference>
<accession>A0A843X7H3</accession>
<dbReference type="EMBL" id="NMUH01005756">
    <property type="protein sequence ID" value="MQM13620.1"/>
    <property type="molecule type" value="Genomic_DNA"/>
</dbReference>
<dbReference type="Gene3D" id="3.30.70.100">
    <property type="match status" value="2"/>
</dbReference>
<dbReference type="PANTHER" id="PTHR47066:SF1">
    <property type="entry name" value="HEAVY METAL-ASSOCIATED ISOPRENYLATED PLANT PROTEIN 9"/>
    <property type="match status" value="1"/>
</dbReference>
<dbReference type="InterPro" id="IPR044258">
    <property type="entry name" value="HIPP09-like"/>
</dbReference>